<protein>
    <submittedName>
        <fullName evidence="2">Uncharacterized protein</fullName>
    </submittedName>
</protein>
<dbReference type="AlphaFoldDB" id="A0A328DIR6"/>
<sequence>MLDSSETRSFPSEPPHIGDWFSSYVYRSPSPSGINELFCYSGEGGAEKEDAFVKSRDSGSETCLSSGENAVSDGENERAIELLRSSKYSALSPVQPESSDVKYDFYSYVPETPMSDENGDFSVPLSNKTNDLRETGNSHGSYERDVRLGGNDGLCVKGLVRCNTSVDTLNCSNQVIRPSDYLSPSDSVDVNVPLDSYVPETPAFDELIHSEVQESKDNDANDYGGQRKLNSSLNNCETDETCIRNGMKEKSALQFSEGLVESKTFKGNNKSLSQDSPSSDDIPLLSAPPDIRNWFSSYVYESPTLDTSDGFSLSKYEESESGVEECPEGSQKKLQNLSSTEAVFSMDRNIKNAHDPSSPKKRQCSGGNNNFSSQMEPQGSTEREKDGNGSADNGFISTRKIRSRKPDDENRSFTPRKAIDHEPIIGKDAKARRVLSDITNSSQQNQQTPDAPQIAGKWRCPQKSKPQLGPPLKQLRLEQWVRRL</sequence>
<name>A0A328DIR6_9ASTE</name>
<evidence type="ECO:0000256" key="1">
    <source>
        <dbReference type="SAM" id="MobiDB-lite"/>
    </source>
</evidence>
<dbReference type="EMBL" id="NQVE01000143">
    <property type="protein sequence ID" value="RAL44528.1"/>
    <property type="molecule type" value="Genomic_DNA"/>
</dbReference>
<keyword evidence="3" id="KW-1185">Reference proteome</keyword>
<dbReference type="Proteomes" id="UP000249390">
    <property type="component" value="Unassembled WGS sequence"/>
</dbReference>
<feature type="compositionally biased region" description="Basic and acidic residues" evidence="1">
    <location>
        <begin position="404"/>
        <end position="435"/>
    </location>
</feature>
<feature type="region of interest" description="Disordered" evidence="1">
    <location>
        <begin position="350"/>
        <end position="471"/>
    </location>
</feature>
<evidence type="ECO:0000313" key="2">
    <source>
        <dbReference type="EMBL" id="RAL44528.1"/>
    </source>
</evidence>
<feature type="compositionally biased region" description="Polar residues" evidence="1">
    <location>
        <begin position="365"/>
        <end position="380"/>
    </location>
</feature>
<feature type="region of interest" description="Disordered" evidence="1">
    <location>
        <begin position="266"/>
        <end position="285"/>
    </location>
</feature>
<reference evidence="2 3" key="1">
    <citation type="submission" date="2018-06" db="EMBL/GenBank/DDBJ databases">
        <title>The Genome of Cuscuta australis (Dodder) Provides Insight into the Evolution of Plant Parasitism.</title>
        <authorList>
            <person name="Liu H."/>
        </authorList>
    </citation>
    <scope>NUCLEOTIDE SEQUENCE [LARGE SCALE GENOMIC DNA]</scope>
    <source>
        <strain evidence="3">cv. Yunnan</strain>
        <tissue evidence="2">Vines</tissue>
    </source>
</reference>
<accession>A0A328DIR6</accession>
<comment type="caution">
    <text evidence="2">The sequence shown here is derived from an EMBL/GenBank/DDBJ whole genome shotgun (WGS) entry which is preliminary data.</text>
</comment>
<feature type="compositionally biased region" description="Polar residues" evidence="1">
    <location>
        <begin position="437"/>
        <end position="450"/>
    </location>
</feature>
<evidence type="ECO:0000313" key="3">
    <source>
        <dbReference type="Proteomes" id="UP000249390"/>
    </source>
</evidence>
<proteinExistence type="predicted"/>
<feature type="region of interest" description="Disordered" evidence="1">
    <location>
        <begin position="316"/>
        <end position="336"/>
    </location>
</feature>
<dbReference type="PANTHER" id="PTHR36368:SF1">
    <property type="entry name" value="ATP-DEPENDENT CASEINOLYTIC PROTEASE_CROTONASE FAMILY PROTEIN"/>
    <property type="match status" value="1"/>
</dbReference>
<organism evidence="2 3">
    <name type="scientific">Cuscuta australis</name>
    <dbReference type="NCBI Taxonomy" id="267555"/>
    <lineage>
        <taxon>Eukaryota</taxon>
        <taxon>Viridiplantae</taxon>
        <taxon>Streptophyta</taxon>
        <taxon>Embryophyta</taxon>
        <taxon>Tracheophyta</taxon>
        <taxon>Spermatophyta</taxon>
        <taxon>Magnoliopsida</taxon>
        <taxon>eudicotyledons</taxon>
        <taxon>Gunneridae</taxon>
        <taxon>Pentapetalae</taxon>
        <taxon>asterids</taxon>
        <taxon>lamiids</taxon>
        <taxon>Solanales</taxon>
        <taxon>Convolvulaceae</taxon>
        <taxon>Cuscuteae</taxon>
        <taxon>Cuscuta</taxon>
        <taxon>Cuscuta subgen. Grammica</taxon>
        <taxon>Cuscuta sect. Cleistogrammica</taxon>
    </lineage>
</organism>
<feature type="compositionally biased region" description="Low complexity" evidence="1">
    <location>
        <begin position="271"/>
        <end position="285"/>
    </location>
</feature>
<dbReference type="PANTHER" id="PTHR36368">
    <property type="entry name" value="ATP-DEPENDENT CASEINOLYTIC PROTEASE/CROTONASE FAMILY PROTEIN"/>
    <property type="match status" value="1"/>
</dbReference>
<gene>
    <name evidence="2" type="ORF">DM860_011805</name>
</gene>